<feature type="compositionally biased region" description="Low complexity" evidence="1">
    <location>
        <begin position="341"/>
        <end position="358"/>
    </location>
</feature>
<feature type="compositionally biased region" description="Polar residues" evidence="1">
    <location>
        <begin position="120"/>
        <end position="131"/>
    </location>
</feature>
<dbReference type="AlphaFoldDB" id="A0A0C3S2B9"/>
<evidence type="ECO:0000313" key="2">
    <source>
        <dbReference type="EMBL" id="KIP09386.1"/>
    </source>
</evidence>
<keyword evidence="3" id="KW-1185">Reference proteome</keyword>
<name>A0A0C3S2B9_PHLG1</name>
<accession>A0A0C3S2B9</accession>
<evidence type="ECO:0000256" key="1">
    <source>
        <dbReference type="SAM" id="MobiDB-lite"/>
    </source>
</evidence>
<evidence type="ECO:0000313" key="3">
    <source>
        <dbReference type="Proteomes" id="UP000053257"/>
    </source>
</evidence>
<dbReference type="EMBL" id="KN840467">
    <property type="protein sequence ID" value="KIP09386.1"/>
    <property type="molecule type" value="Genomic_DNA"/>
</dbReference>
<sequence>MKRLLRDRKSSLSSKSKPVIVSGPTALSATPPTETPLYARFASSQQRQDGHNKPVVSGPAGLSSKTSFSRGTSSAGRQHGQEGHSNVLRRKQSRQEQVQSTPQVISSPPARSSSRVAPHLSSSPPKQSSYAQGHEPRQGQPLYSQSTEATASSSRTPLHARTQSGPLYSINPSQTTFPQMQSSESWRDRTQPTLPQAGLSGLQVSEMTDKMDSFDSDSELQPPRFLVVRNGDPETSSTTSRSSSVPRDPAPPVNERTPTKVRPTSQYSPQSTTPLDRAGFTLHDHGIQPLPSHVSATQAPRSEPISTASPSWTQYPNTASNAASYTPSRQAPQPDIAQTESPSFPMASSSSSPSFQSQRKPAPSLLATPSFTRKKYSPLAAFGLPVSANTSMTTSSSMQGEPVSRTIRATFCL</sequence>
<feature type="compositionally biased region" description="Polar residues" evidence="1">
    <location>
        <begin position="294"/>
        <end position="340"/>
    </location>
</feature>
<reference evidence="2 3" key="1">
    <citation type="journal article" date="2014" name="PLoS Genet.">
        <title>Analysis of the Phlebiopsis gigantea genome, transcriptome and secretome provides insight into its pioneer colonization strategies of wood.</title>
        <authorList>
            <person name="Hori C."/>
            <person name="Ishida T."/>
            <person name="Igarashi K."/>
            <person name="Samejima M."/>
            <person name="Suzuki H."/>
            <person name="Master E."/>
            <person name="Ferreira P."/>
            <person name="Ruiz-Duenas F.J."/>
            <person name="Held B."/>
            <person name="Canessa P."/>
            <person name="Larrondo L.F."/>
            <person name="Schmoll M."/>
            <person name="Druzhinina I.S."/>
            <person name="Kubicek C.P."/>
            <person name="Gaskell J.A."/>
            <person name="Kersten P."/>
            <person name="St John F."/>
            <person name="Glasner J."/>
            <person name="Sabat G."/>
            <person name="Splinter BonDurant S."/>
            <person name="Syed K."/>
            <person name="Yadav J."/>
            <person name="Mgbeahuruike A.C."/>
            <person name="Kovalchuk A."/>
            <person name="Asiegbu F.O."/>
            <person name="Lackner G."/>
            <person name="Hoffmeister D."/>
            <person name="Rencoret J."/>
            <person name="Gutierrez A."/>
            <person name="Sun H."/>
            <person name="Lindquist E."/>
            <person name="Barry K."/>
            <person name="Riley R."/>
            <person name="Grigoriev I.V."/>
            <person name="Henrissat B."/>
            <person name="Kues U."/>
            <person name="Berka R.M."/>
            <person name="Martinez A.T."/>
            <person name="Covert S.F."/>
            <person name="Blanchette R.A."/>
            <person name="Cullen D."/>
        </authorList>
    </citation>
    <scope>NUCLEOTIDE SEQUENCE [LARGE SCALE GENOMIC DNA]</scope>
    <source>
        <strain evidence="2 3">11061_1 CR5-6</strain>
    </source>
</reference>
<protein>
    <submittedName>
        <fullName evidence="2">Uncharacterized protein</fullName>
    </submittedName>
</protein>
<dbReference type="HOGENOM" id="CLU_665822_0_0_1"/>
<feature type="compositionally biased region" description="Low complexity" evidence="1">
    <location>
        <begin position="106"/>
        <end position="118"/>
    </location>
</feature>
<feature type="region of interest" description="Disordered" evidence="1">
    <location>
        <begin position="1"/>
        <end position="370"/>
    </location>
</feature>
<feature type="compositionally biased region" description="Low complexity" evidence="1">
    <location>
        <begin position="63"/>
        <end position="74"/>
    </location>
</feature>
<feature type="compositionally biased region" description="Polar residues" evidence="1">
    <location>
        <begin position="95"/>
        <end position="105"/>
    </location>
</feature>
<feature type="compositionally biased region" description="Polar residues" evidence="1">
    <location>
        <begin position="262"/>
        <end position="274"/>
    </location>
</feature>
<organism evidence="2 3">
    <name type="scientific">Phlebiopsis gigantea (strain 11061_1 CR5-6)</name>
    <name type="common">White-rot fungus</name>
    <name type="synonym">Peniophora gigantea</name>
    <dbReference type="NCBI Taxonomy" id="745531"/>
    <lineage>
        <taxon>Eukaryota</taxon>
        <taxon>Fungi</taxon>
        <taxon>Dikarya</taxon>
        <taxon>Basidiomycota</taxon>
        <taxon>Agaricomycotina</taxon>
        <taxon>Agaricomycetes</taxon>
        <taxon>Polyporales</taxon>
        <taxon>Phanerochaetaceae</taxon>
        <taxon>Phlebiopsis</taxon>
    </lineage>
</organism>
<dbReference type="Proteomes" id="UP000053257">
    <property type="component" value="Unassembled WGS sequence"/>
</dbReference>
<feature type="compositionally biased region" description="Polar residues" evidence="1">
    <location>
        <begin position="141"/>
        <end position="184"/>
    </location>
</feature>
<feature type="compositionally biased region" description="Low complexity" evidence="1">
    <location>
        <begin position="235"/>
        <end position="244"/>
    </location>
</feature>
<proteinExistence type="predicted"/>
<gene>
    <name evidence="2" type="ORF">PHLGIDRAFT_335435</name>
</gene>